<reference evidence="2" key="1">
    <citation type="journal article" date="2014" name="Int. J. Syst. Evol. Microbiol.">
        <title>Complete genome sequence of Corynebacterium casei LMG S-19264T (=DSM 44701T), isolated from a smear-ripened cheese.</title>
        <authorList>
            <consortium name="US DOE Joint Genome Institute (JGI-PGF)"/>
            <person name="Walter F."/>
            <person name="Albersmeier A."/>
            <person name="Kalinowski J."/>
            <person name="Ruckert C."/>
        </authorList>
    </citation>
    <scope>NUCLEOTIDE SEQUENCE</scope>
    <source>
        <strain evidence="2">CGMCC 1.12777</strain>
    </source>
</reference>
<dbReference type="InterPro" id="IPR023577">
    <property type="entry name" value="CYTH_domain"/>
</dbReference>
<evidence type="ECO:0000259" key="1">
    <source>
        <dbReference type="PROSITE" id="PS51707"/>
    </source>
</evidence>
<accession>A0A8J3EM81</accession>
<organism evidence="2 3">
    <name type="scientific">Pullulanibacillus pueri</name>
    <dbReference type="NCBI Taxonomy" id="1437324"/>
    <lineage>
        <taxon>Bacteria</taxon>
        <taxon>Bacillati</taxon>
        <taxon>Bacillota</taxon>
        <taxon>Bacilli</taxon>
        <taxon>Bacillales</taxon>
        <taxon>Sporolactobacillaceae</taxon>
        <taxon>Pullulanibacillus</taxon>
    </lineage>
</organism>
<dbReference type="Pfam" id="PF01928">
    <property type="entry name" value="CYTH"/>
    <property type="match status" value="1"/>
</dbReference>
<dbReference type="Gene3D" id="2.40.320.10">
    <property type="entry name" value="Hypothetical Protein Pfu-838710-001"/>
    <property type="match status" value="1"/>
</dbReference>
<dbReference type="EMBL" id="BMFV01000019">
    <property type="protein sequence ID" value="GGH83977.1"/>
    <property type="molecule type" value="Genomic_DNA"/>
</dbReference>
<dbReference type="RefSeq" id="WP_188497802.1">
    <property type="nucleotide sequence ID" value="NZ_BMFV01000019.1"/>
</dbReference>
<keyword evidence="3" id="KW-1185">Reference proteome</keyword>
<comment type="caution">
    <text evidence="2">The sequence shown here is derived from an EMBL/GenBank/DDBJ whole genome shotgun (WGS) entry which is preliminary data.</text>
</comment>
<evidence type="ECO:0000313" key="2">
    <source>
        <dbReference type="EMBL" id="GGH83977.1"/>
    </source>
</evidence>
<dbReference type="PIRSF" id="PIRSF012526">
    <property type="entry name" value="CYTH_UCP012526"/>
    <property type="match status" value="1"/>
</dbReference>
<dbReference type="PROSITE" id="PS51707">
    <property type="entry name" value="CYTH"/>
    <property type="match status" value="1"/>
</dbReference>
<dbReference type="Proteomes" id="UP000656813">
    <property type="component" value="Unassembled WGS sequence"/>
</dbReference>
<dbReference type="CDD" id="cd07762">
    <property type="entry name" value="CYTH-like_Pase_1"/>
    <property type="match status" value="1"/>
</dbReference>
<reference evidence="2" key="2">
    <citation type="submission" date="2020-09" db="EMBL/GenBank/DDBJ databases">
        <authorList>
            <person name="Sun Q."/>
            <person name="Zhou Y."/>
        </authorList>
    </citation>
    <scope>NUCLEOTIDE SEQUENCE</scope>
    <source>
        <strain evidence="2">CGMCC 1.12777</strain>
    </source>
</reference>
<proteinExistence type="predicted"/>
<dbReference type="SMART" id="SM01118">
    <property type="entry name" value="CYTH"/>
    <property type="match status" value="1"/>
</dbReference>
<feature type="domain" description="CYTH" evidence="1">
    <location>
        <begin position="4"/>
        <end position="192"/>
    </location>
</feature>
<gene>
    <name evidence="2" type="primary">yjbK</name>
    <name evidence="2" type="ORF">GCM10007096_25990</name>
</gene>
<evidence type="ECO:0000313" key="3">
    <source>
        <dbReference type="Proteomes" id="UP000656813"/>
    </source>
</evidence>
<protein>
    <submittedName>
        <fullName evidence="2">Putative triphosphatase YjbK</fullName>
    </submittedName>
</protein>
<dbReference type="InterPro" id="IPR033469">
    <property type="entry name" value="CYTH-like_dom_sf"/>
</dbReference>
<dbReference type="SUPFAM" id="SSF55154">
    <property type="entry name" value="CYTH-like phosphatases"/>
    <property type="match status" value="1"/>
</dbReference>
<name>A0A8J3EM81_9BACL</name>
<dbReference type="AlphaFoldDB" id="A0A8J3EM81"/>
<dbReference type="InterPro" id="IPR009195">
    <property type="entry name" value="Uncharacterised_YjbK"/>
</dbReference>
<sequence length="202" mass="23618">MNQEIEIEFKNMLTDKEFTQLIQHFNLSPHSFFVQENEYFDTKSFDLKNQQSALRIRKKGEQFTLTLKQPATEGLLETHQALSLDEVNTFKIEHKLPSGNVTTVLQQMGVAIQELHSLGTLTTRRGELPYKNGLLVLDHSFYLNSEDFELEYEVSEFKTGKTIFEALLKEHAIPKRQTKNKIVRFYERSQIQSLNDENMRCL</sequence>